<dbReference type="InterPro" id="IPR004320">
    <property type="entry name" value="BPS1_pln"/>
</dbReference>
<dbReference type="EMBL" id="KV006333">
    <property type="protein sequence ID" value="KZV33182.1"/>
    <property type="molecule type" value="Genomic_DNA"/>
</dbReference>
<evidence type="ECO:0000313" key="1">
    <source>
        <dbReference type="EMBL" id="KZV33182.1"/>
    </source>
</evidence>
<dbReference type="OrthoDB" id="1701699at2759"/>
<gene>
    <name evidence="1" type="ORF">F511_18198</name>
</gene>
<organism evidence="1 2">
    <name type="scientific">Dorcoceras hygrometricum</name>
    <dbReference type="NCBI Taxonomy" id="472368"/>
    <lineage>
        <taxon>Eukaryota</taxon>
        <taxon>Viridiplantae</taxon>
        <taxon>Streptophyta</taxon>
        <taxon>Embryophyta</taxon>
        <taxon>Tracheophyta</taxon>
        <taxon>Spermatophyta</taxon>
        <taxon>Magnoliopsida</taxon>
        <taxon>eudicotyledons</taxon>
        <taxon>Gunneridae</taxon>
        <taxon>Pentapetalae</taxon>
        <taxon>asterids</taxon>
        <taxon>lamiids</taxon>
        <taxon>Lamiales</taxon>
        <taxon>Gesneriaceae</taxon>
        <taxon>Didymocarpoideae</taxon>
        <taxon>Trichosporeae</taxon>
        <taxon>Loxocarpinae</taxon>
        <taxon>Dorcoceras</taxon>
    </lineage>
</organism>
<sequence length="214" mass="23717">MEVSQVPFRSISLPSRLRPINATKFEAESTKVKSCFSKTVPITSDAIQSGLLGLADLYNSVEEFTHFHAARQALIRQRQQDDESIMGSIELIFVSSLEEVSEITIAIFKCLLMFLSWPMAKHGGWNLVAKLMTTKSAGSDRDFNMISEVGSVDVALSSLQGRSGNGGARVLDVQISQRLKKLDLCLEGIEAGLERLFRQLLRSRVTLLNILTNQ</sequence>
<accession>A0A2Z7BFR3</accession>
<reference evidence="1 2" key="1">
    <citation type="journal article" date="2015" name="Proc. Natl. Acad. Sci. U.S.A.">
        <title>The resurrection genome of Boea hygrometrica: A blueprint for survival of dehydration.</title>
        <authorList>
            <person name="Xiao L."/>
            <person name="Yang G."/>
            <person name="Zhang L."/>
            <person name="Yang X."/>
            <person name="Zhao S."/>
            <person name="Ji Z."/>
            <person name="Zhou Q."/>
            <person name="Hu M."/>
            <person name="Wang Y."/>
            <person name="Chen M."/>
            <person name="Xu Y."/>
            <person name="Jin H."/>
            <person name="Xiao X."/>
            <person name="Hu G."/>
            <person name="Bao F."/>
            <person name="Hu Y."/>
            <person name="Wan P."/>
            <person name="Li L."/>
            <person name="Deng X."/>
            <person name="Kuang T."/>
            <person name="Xiang C."/>
            <person name="Zhu J.K."/>
            <person name="Oliver M.J."/>
            <person name="He Y."/>
        </authorList>
    </citation>
    <scope>NUCLEOTIDE SEQUENCE [LARGE SCALE GENOMIC DNA]</scope>
    <source>
        <strain evidence="2">cv. XS01</strain>
    </source>
</reference>
<dbReference type="GO" id="GO:0048364">
    <property type="term" value="P:root development"/>
    <property type="evidence" value="ECO:0007669"/>
    <property type="project" value="InterPro"/>
</dbReference>
<proteinExistence type="predicted"/>
<keyword evidence="2" id="KW-1185">Reference proteome</keyword>
<dbReference type="PANTHER" id="PTHR33070:SF120">
    <property type="entry name" value="EXPRESSED PROTEIN"/>
    <property type="match status" value="1"/>
</dbReference>
<protein>
    <submittedName>
        <fullName evidence="1">Uncharacterized protein</fullName>
    </submittedName>
</protein>
<evidence type="ECO:0000313" key="2">
    <source>
        <dbReference type="Proteomes" id="UP000250235"/>
    </source>
</evidence>
<dbReference type="Pfam" id="PF03087">
    <property type="entry name" value="BPS1"/>
    <property type="match status" value="1"/>
</dbReference>
<dbReference type="Proteomes" id="UP000250235">
    <property type="component" value="Unassembled WGS sequence"/>
</dbReference>
<name>A0A2Z7BFR3_9LAMI</name>
<dbReference type="AlphaFoldDB" id="A0A2Z7BFR3"/>
<dbReference type="GO" id="GO:0048367">
    <property type="term" value="P:shoot system development"/>
    <property type="evidence" value="ECO:0007669"/>
    <property type="project" value="InterPro"/>
</dbReference>
<dbReference type="PANTHER" id="PTHR33070">
    <property type="entry name" value="OS06G0725500 PROTEIN"/>
    <property type="match status" value="1"/>
</dbReference>